<gene>
    <name evidence="1" type="ORF">IEQ34_019911</name>
</gene>
<dbReference type="AlphaFoldDB" id="A0AAV7GAQ7"/>
<keyword evidence="2" id="KW-1185">Reference proteome</keyword>
<protein>
    <submittedName>
        <fullName evidence="1">Uncharacterized protein</fullName>
    </submittedName>
</protein>
<dbReference type="Proteomes" id="UP000775213">
    <property type="component" value="Unassembled WGS sequence"/>
</dbReference>
<sequence>MTSVVHKPFFFYSRSLKEFFTDEVKNTLKKLRIVQFIEFSRFQQNTPLIYILLSCWDVSKQSFDIKRHEHKFSADDVALLIGLSNTGSLIYWEAEPLTSYTRIQIKNEMKNINKSTSPEVIVNITPMRLITIAENIYEFNSFNWAMSI</sequence>
<organism evidence="1 2">
    <name type="scientific">Dendrobium chrysotoxum</name>
    <name type="common">Orchid</name>
    <dbReference type="NCBI Taxonomy" id="161865"/>
    <lineage>
        <taxon>Eukaryota</taxon>
        <taxon>Viridiplantae</taxon>
        <taxon>Streptophyta</taxon>
        <taxon>Embryophyta</taxon>
        <taxon>Tracheophyta</taxon>
        <taxon>Spermatophyta</taxon>
        <taxon>Magnoliopsida</taxon>
        <taxon>Liliopsida</taxon>
        <taxon>Asparagales</taxon>
        <taxon>Orchidaceae</taxon>
        <taxon>Epidendroideae</taxon>
        <taxon>Malaxideae</taxon>
        <taxon>Dendrobiinae</taxon>
        <taxon>Dendrobium</taxon>
    </lineage>
</organism>
<proteinExistence type="predicted"/>
<accession>A0AAV7GAQ7</accession>
<name>A0AAV7GAQ7_DENCH</name>
<comment type="caution">
    <text evidence="1">The sequence shown here is derived from an EMBL/GenBank/DDBJ whole genome shotgun (WGS) entry which is preliminary data.</text>
</comment>
<dbReference type="EMBL" id="JAGFBR010000017">
    <property type="protein sequence ID" value="KAH0452612.1"/>
    <property type="molecule type" value="Genomic_DNA"/>
</dbReference>
<evidence type="ECO:0000313" key="2">
    <source>
        <dbReference type="Proteomes" id="UP000775213"/>
    </source>
</evidence>
<evidence type="ECO:0000313" key="1">
    <source>
        <dbReference type="EMBL" id="KAH0452612.1"/>
    </source>
</evidence>
<reference evidence="1 2" key="1">
    <citation type="journal article" date="2021" name="Hortic Res">
        <title>Chromosome-scale assembly of the Dendrobium chrysotoxum genome enhances the understanding of orchid evolution.</title>
        <authorList>
            <person name="Zhang Y."/>
            <person name="Zhang G.Q."/>
            <person name="Zhang D."/>
            <person name="Liu X.D."/>
            <person name="Xu X.Y."/>
            <person name="Sun W.H."/>
            <person name="Yu X."/>
            <person name="Zhu X."/>
            <person name="Wang Z.W."/>
            <person name="Zhao X."/>
            <person name="Zhong W.Y."/>
            <person name="Chen H."/>
            <person name="Yin W.L."/>
            <person name="Huang T."/>
            <person name="Niu S.C."/>
            <person name="Liu Z.J."/>
        </authorList>
    </citation>
    <scope>NUCLEOTIDE SEQUENCE [LARGE SCALE GENOMIC DNA]</scope>
    <source>
        <strain evidence="1">Lindl</strain>
    </source>
</reference>